<dbReference type="InterPro" id="IPR036410">
    <property type="entry name" value="HSP_DnaJ_Cys-rich_dom_sf"/>
</dbReference>
<keyword evidence="4 14" id="KW-0235">DNA replication</keyword>
<dbReference type="InterPro" id="IPR018253">
    <property type="entry name" value="DnaJ_domain_CS"/>
</dbReference>
<dbReference type="GO" id="GO:0008270">
    <property type="term" value="F:zinc ion binding"/>
    <property type="evidence" value="ECO:0007669"/>
    <property type="project" value="UniProtKB-UniRule"/>
</dbReference>
<keyword evidence="3 14" id="KW-0963">Cytoplasm</keyword>
<dbReference type="InterPro" id="IPR002939">
    <property type="entry name" value="DnaJ_C"/>
</dbReference>
<dbReference type="Proteomes" id="UP000225740">
    <property type="component" value="Unassembled WGS sequence"/>
</dbReference>
<feature type="binding site" evidence="14">
    <location>
        <position position="152"/>
    </location>
    <ligand>
        <name>Zn(2+)</name>
        <dbReference type="ChEBI" id="CHEBI:29105"/>
        <label>1</label>
    </ligand>
</feature>
<keyword evidence="20" id="KW-1185">Reference proteome</keyword>
<evidence type="ECO:0000259" key="17">
    <source>
        <dbReference type="PROSITE" id="PS50076"/>
    </source>
</evidence>
<sequence>MATQTCYYEVLKVERTATKQQVDRAYRKLAIKYHPDSNRDDDSATAKFKEATEAYEVLSDANKRARYDQYGHAGVEGATQQYGDVEDIFEAFGDLFGGGGFGDFFGGGSRRGGGGRRRVRRGADVRCDVTLSLEEAARGCHKDIVFRRRVSCDTCDGTGAAAGSEPVTCTMCGGQGQVIQSAGILRVQTTCPTCKGAGKQIGEPCGKCRGTGTQNEKAEMNVEIPAGVDDGMRVRLQGEGEPSPDGGPNGDCYCFISVKEHNLFKREGQHLILQMPISYAQAALGAEINVPTLDGPHELTVPAGTPTGHVFTVRGQGIVDPRSGRTGDLLVQVFIEVPKKLNDKQQKLLRELADLDHDSVLPERTSFLDKLRHFFDPEPEDANTGSTDTEKDS</sequence>
<evidence type="ECO:0000256" key="14">
    <source>
        <dbReference type="HAMAP-Rule" id="MF_01152"/>
    </source>
</evidence>
<evidence type="ECO:0000256" key="10">
    <source>
        <dbReference type="ARBA" id="ARBA00023186"/>
    </source>
</evidence>
<dbReference type="RefSeq" id="WP_099258985.1">
    <property type="nucleotide sequence ID" value="NZ_NIZW01000001.1"/>
</dbReference>
<dbReference type="FunFam" id="2.60.260.20:FF:000004">
    <property type="entry name" value="Molecular chaperone DnaJ"/>
    <property type="match status" value="1"/>
</dbReference>
<dbReference type="SUPFAM" id="SSF49493">
    <property type="entry name" value="HSP40/DnaJ peptide-binding domain"/>
    <property type="match status" value="2"/>
</dbReference>
<dbReference type="GO" id="GO:0005737">
    <property type="term" value="C:cytoplasm"/>
    <property type="evidence" value="ECO:0007669"/>
    <property type="project" value="UniProtKB-SubCell"/>
</dbReference>
<feature type="binding site" evidence="14">
    <location>
        <position position="169"/>
    </location>
    <ligand>
        <name>Zn(2+)</name>
        <dbReference type="ChEBI" id="CHEBI:29105"/>
        <label>2</label>
    </ligand>
</feature>
<dbReference type="InterPro" id="IPR012724">
    <property type="entry name" value="DnaJ"/>
</dbReference>
<keyword evidence="5 14" id="KW-0479">Metal-binding</keyword>
<gene>
    <name evidence="14 19" type="primary">dnaJ</name>
    <name evidence="19" type="ORF">CEE69_02175</name>
</gene>
<dbReference type="PROSITE" id="PS50076">
    <property type="entry name" value="DNAJ_2"/>
    <property type="match status" value="1"/>
</dbReference>
<comment type="function">
    <text evidence="11 14">Participates actively in the response to hyperosmotic and heat shock by preventing the aggregation of stress-denatured proteins and by disaggregating proteins, also in an autonomous, DnaK-independent fashion. Unfolded proteins bind initially to DnaJ; upon interaction with the DnaJ-bound protein, DnaK hydrolyzes its bound ATP, resulting in the formation of a stable complex. GrpE releases ADP from DnaK; ATP binding to DnaK triggers the release of the substrate protein, thus completing the reaction cycle. Several rounds of ATP-dependent interactions between DnaJ, DnaK and GrpE are required for fully efficient folding. Also involved, together with DnaK and GrpE, in the DNA replication of plasmids through activation of initiation proteins.</text>
</comment>
<keyword evidence="6 14" id="KW-0677">Repeat</keyword>
<dbReference type="GO" id="GO:0006260">
    <property type="term" value="P:DNA replication"/>
    <property type="evidence" value="ECO:0007669"/>
    <property type="project" value="UniProtKB-KW"/>
</dbReference>
<evidence type="ECO:0000256" key="2">
    <source>
        <dbReference type="ARBA" id="ARBA00011738"/>
    </source>
</evidence>
<dbReference type="Pfam" id="PF00684">
    <property type="entry name" value="DnaJ_CXXCXGXG"/>
    <property type="match status" value="1"/>
</dbReference>
<dbReference type="GO" id="GO:0042026">
    <property type="term" value="P:protein refolding"/>
    <property type="evidence" value="ECO:0007669"/>
    <property type="project" value="TreeGrafter"/>
</dbReference>
<reference evidence="19 20" key="1">
    <citation type="submission" date="2017-06" db="EMBL/GenBank/DDBJ databases">
        <title>Description of Rhodopirellula bahusiensis sp. nov.</title>
        <authorList>
            <person name="Kizina J."/>
            <person name="Harder J."/>
        </authorList>
    </citation>
    <scope>NUCLEOTIDE SEQUENCE [LARGE SCALE GENOMIC DNA]</scope>
    <source>
        <strain evidence="19 20">SWK21</strain>
    </source>
</reference>
<keyword evidence="8 14" id="KW-0862">Zinc</keyword>
<dbReference type="GO" id="GO:0031072">
    <property type="term" value="F:heat shock protein binding"/>
    <property type="evidence" value="ECO:0007669"/>
    <property type="project" value="InterPro"/>
</dbReference>
<dbReference type="GO" id="GO:0051082">
    <property type="term" value="F:unfolded protein binding"/>
    <property type="evidence" value="ECO:0007669"/>
    <property type="project" value="UniProtKB-UniRule"/>
</dbReference>
<feature type="binding site" evidence="14">
    <location>
        <position position="191"/>
    </location>
    <ligand>
        <name>Zn(2+)</name>
        <dbReference type="ChEBI" id="CHEBI:29105"/>
        <label>2</label>
    </ligand>
</feature>
<dbReference type="PRINTS" id="PR00625">
    <property type="entry name" value="JDOMAIN"/>
</dbReference>
<evidence type="ECO:0000313" key="20">
    <source>
        <dbReference type="Proteomes" id="UP000225740"/>
    </source>
</evidence>
<dbReference type="InterPro" id="IPR001623">
    <property type="entry name" value="DnaJ_domain"/>
</dbReference>
<dbReference type="NCBIfam" id="TIGR02349">
    <property type="entry name" value="DnaJ_bact"/>
    <property type="match status" value="1"/>
</dbReference>
<dbReference type="InterPro" id="IPR008971">
    <property type="entry name" value="HSP40/DnaJ_pept-bd"/>
</dbReference>
<dbReference type="NCBIfam" id="NF008035">
    <property type="entry name" value="PRK10767.1"/>
    <property type="match status" value="1"/>
</dbReference>
<evidence type="ECO:0000256" key="8">
    <source>
        <dbReference type="ARBA" id="ARBA00022833"/>
    </source>
</evidence>
<keyword evidence="9 14" id="KW-0346">Stress response</keyword>
<dbReference type="PANTHER" id="PTHR43096">
    <property type="entry name" value="DNAJ HOMOLOG 1, MITOCHONDRIAL-RELATED"/>
    <property type="match status" value="1"/>
</dbReference>
<dbReference type="Pfam" id="PF00226">
    <property type="entry name" value="DnaJ"/>
    <property type="match status" value="1"/>
</dbReference>
<comment type="similarity">
    <text evidence="12 14">Belongs to the DnaJ family.</text>
</comment>
<comment type="subcellular location">
    <subcellularLocation>
        <location evidence="1 14">Cytoplasm</location>
    </subcellularLocation>
</comment>
<evidence type="ECO:0000256" key="5">
    <source>
        <dbReference type="ARBA" id="ARBA00022723"/>
    </source>
</evidence>
<dbReference type="SUPFAM" id="SSF46565">
    <property type="entry name" value="Chaperone J-domain"/>
    <property type="match status" value="1"/>
</dbReference>
<feature type="repeat" description="CXXCXGXG motif" evidence="14">
    <location>
        <begin position="191"/>
        <end position="198"/>
    </location>
</feature>
<dbReference type="Pfam" id="PF01556">
    <property type="entry name" value="DnaJ_C"/>
    <property type="match status" value="1"/>
</dbReference>
<comment type="subunit">
    <text evidence="2 14">Homodimer.</text>
</comment>
<comment type="cofactor">
    <cofactor evidence="14">
        <name>Zn(2+)</name>
        <dbReference type="ChEBI" id="CHEBI:29105"/>
    </cofactor>
    <text evidence="14">Binds 2 Zn(2+) ions per monomer.</text>
</comment>
<evidence type="ECO:0000256" key="4">
    <source>
        <dbReference type="ARBA" id="ARBA00022705"/>
    </source>
</evidence>
<dbReference type="GO" id="GO:0009408">
    <property type="term" value="P:response to heat"/>
    <property type="evidence" value="ECO:0007669"/>
    <property type="project" value="InterPro"/>
</dbReference>
<dbReference type="InterPro" id="IPR001305">
    <property type="entry name" value="HSP_DnaJ_Cys-rich_dom"/>
</dbReference>
<dbReference type="PROSITE" id="PS51188">
    <property type="entry name" value="ZF_CR"/>
    <property type="match status" value="1"/>
</dbReference>
<dbReference type="Gene3D" id="2.60.260.20">
    <property type="entry name" value="Urease metallochaperone UreE, N-terminal domain"/>
    <property type="match status" value="2"/>
</dbReference>
<feature type="repeat" description="CXXCXGXG motif" evidence="14">
    <location>
        <begin position="152"/>
        <end position="159"/>
    </location>
</feature>
<evidence type="ECO:0000256" key="13">
    <source>
        <dbReference type="ARBA" id="ARBA00067609"/>
    </source>
</evidence>
<dbReference type="GO" id="GO:0005524">
    <property type="term" value="F:ATP binding"/>
    <property type="evidence" value="ECO:0007669"/>
    <property type="project" value="InterPro"/>
</dbReference>
<dbReference type="FunFam" id="2.10.230.10:FF:000002">
    <property type="entry name" value="Molecular chaperone DnaJ"/>
    <property type="match status" value="1"/>
</dbReference>
<dbReference type="FunFam" id="1.10.287.110:FF:000034">
    <property type="entry name" value="Chaperone protein DnaJ"/>
    <property type="match status" value="1"/>
</dbReference>
<feature type="domain" description="CR-type" evidence="18">
    <location>
        <begin position="139"/>
        <end position="217"/>
    </location>
</feature>
<proteinExistence type="inferred from homology"/>
<feature type="binding site" evidence="14">
    <location>
        <position position="208"/>
    </location>
    <ligand>
        <name>Zn(2+)</name>
        <dbReference type="ChEBI" id="CHEBI:29105"/>
        <label>1</label>
    </ligand>
</feature>
<evidence type="ECO:0000256" key="16">
    <source>
        <dbReference type="SAM" id="MobiDB-lite"/>
    </source>
</evidence>
<feature type="binding site" evidence="14">
    <location>
        <position position="155"/>
    </location>
    <ligand>
        <name>Zn(2+)</name>
        <dbReference type="ChEBI" id="CHEBI:29105"/>
        <label>1</label>
    </ligand>
</feature>
<keyword evidence="7 14" id="KW-0863">Zinc-finger</keyword>
<organism evidence="19 20">
    <name type="scientific">Rhodopirellula bahusiensis</name>
    <dbReference type="NCBI Taxonomy" id="2014065"/>
    <lineage>
        <taxon>Bacteria</taxon>
        <taxon>Pseudomonadati</taxon>
        <taxon>Planctomycetota</taxon>
        <taxon>Planctomycetia</taxon>
        <taxon>Pirellulales</taxon>
        <taxon>Pirellulaceae</taxon>
        <taxon>Rhodopirellula</taxon>
    </lineage>
</organism>
<dbReference type="Gene3D" id="2.10.230.10">
    <property type="entry name" value="Heat shock protein DnaJ, cysteine-rich domain"/>
    <property type="match status" value="1"/>
</dbReference>
<dbReference type="SUPFAM" id="SSF57938">
    <property type="entry name" value="DnaJ/Hsp40 cysteine-rich domain"/>
    <property type="match status" value="1"/>
</dbReference>
<feature type="repeat" description="CXXCXGXG motif" evidence="14">
    <location>
        <begin position="169"/>
        <end position="176"/>
    </location>
</feature>
<feature type="binding site" evidence="14">
    <location>
        <position position="205"/>
    </location>
    <ligand>
        <name>Zn(2+)</name>
        <dbReference type="ChEBI" id="CHEBI:29105"/>
        <label>1</label>
    </ligand>
</feature>
<protein>
    <recommendedName>
        <fullName evidence="13 14">Chaperone protein DnaJ</fullName>
    </recommendedName>
</protein>
<dbReference type="CDD" id="cd06257">
    <property type="entry name" value="DnaJ"/>
    <property type="match status" value="1"/>
</dbReference>
<dbReference type="GeneID" id="90607081"/>
<evidence type="ECO:0000256" key="12">
    <source>
        <dbReference type="ARBA" id="ARBA00061004"/>
    </source>
</evidence>
<dbReference type="InterPro" id="IPR036869">
    <property type="entry name" value="J_dom_sf"/>
</dbReference>
<dbReference type="HAMAP" id="MF_01152">
    <property type="entry name" value="DnaJ"/>
    <property type="match status" value="1"/>
</dbReference>
<evidence type="ECO:0000313" key="19">
    <source>
        <dbReference type="EMBL" id="PHQ37179.1"/>
    </source>
</evidence>
<keyword evidence="10 14" id="KW-0143">Chaperone</keyword>
<evidence type="ECO:0000256" key="1">
    <source>
        <dbReference type="ARBA" id="ARBA00004496"/>
    </source>
</evidence>
<dbReference type="PROSITE" id="PS00636">
    <property type="entry name" value="DNAJ_1"/>
    <property type="match status" value="1"/>
</dbReference>
<dbReference type="CDD" id="cd10747">
    <property type="entry name" value="DnaJ_C"/>
    <property type="match status" value="1"/>
</dbReference>
<feature type="region of interest" description="Disordered" evidence="16">
    <location>
        <begin position="374"/>
        <end position="393"/>
    </location>
</feature>
<accession>A0A2G1WEG8</accession>
<feature type="domain" description="J" evidence="17">
    <location>
        <begin position="6"/>
        <end position="71"/>
    </location>
</feature>
<comment type="caution">
    <text evidence="19">The sequence shown here is derived from an EMBL/GenBank/DDBJ whole genome shotgun (WGS) entry which is preliminary data.</text>
</comment>
<dbReference type="SMART" id="SM00271">
    <property type="entry name" value="DnaJ"/>
    <property type="match status" value="1"/>
</dbReference>
<feature type="binding site" evidence="14">
    <location>
        <position position="172"/>
    </location>
    <ligand>
        <name>Zn(2+)</name>
        <dbReference type="ChEBI" id="CHEBI:29105"/>
        <label>2</label>
    </ligand>
</feature>
<comment type="domain">
    <text evidence="14">The J domain is necessary and sufficient to stimulate DnaK ATPase activity. Zinc center 1 plays an important role in the autonomous, DnaK-independent chaperone activity of DnaJ. Zinc center 2 is essential for interaction with DnaK and for DnaJ activity.</text>
</comment>
<dbReference type="Gene3D" id="1.10.287.110">
    <property type="entry name" value="DnaJ domain"/>
    <property type="match status" value="1"/>
</dbReference>
<feature type="repeat" description="CXXCXGXG motif" evidence="14">
    <location>
        <begin position="205"/>
        <end position="212"/>
    </location>
</feature>
<evidence type="ECO:0000259" key="18">
    <source>
        <dbReference type="PROSITE" id="PS51188"/>
    </source>
</evidence>
<feature type="zinc finger region" description="CR-type" evidence="15">
    <location>
        <begin position="139"/>
        <end position="217"/>
    </location>
</feature>
<evidence type="ECO:0000256" key="6">
    <source>
        <dbReference type="ARBA" id="ARBA00022737"/>
    </source>
</evidence>
<evidence type="ECO:0000256" key="15">
    <source>
        <dbReference type="PROSITE-ProRule" id="PRU00546"/>
    </source>
</evidence>
<evidence type="ECO:0000256" key="11">
    <source>
        <dbReference type="ARBA" id="ARBA00053423"/>
    </source>
</evidence>
<evidence type="ECO:0000256" key="3">
    <source>
        <dbReference type="ARBA" id="ARBA00022490"/>
    </source>
</evidence>
<dbReference type="OrthoDB" id="9779889at2"/>
<dbReference type="AlphaFoldDB" id="A0A2G1WEG8"/>
<evidence type="ECO:0000256" key="9">
    <source>
        <dbReference type="ARBA" id="ARBA00023016"/>
    </source>
</evidence>
<name>A0A2G1WEG8_9BACT</name>
<feature type="binding site" evidence="14">
    <location>
        <position position="194"/>
    </location>
    <ligand>
        <name>Zn(2+)</name>
        <dbReference type="ChEBI" id="CHEBI:29105"/>
        <label>2</label>
    </ligand>
</feature>
<dbReference type="PANTHER" id="PTHR43096:SF48">
    <property type="entry name" value="CHAPERONE PROTEIN DNAJ"/>
    <property type="match status" value="1"/>
</dbReference>
<evidence type="ECO:0000256" key="7">
    <source>
        <dbReference type="ARBA" id="ARBA00022771"/>
    </source>
</evidence>
<dbReference type="EMBL" id="NIZW01000001">
    <property type="protein sequence ID" value="PHQ37179.1"/>
    <property type="molecule type" value="Genomic_DNA"/>
</dbReference>